<protein>
    <recommendedName>
        <fullName evidence="3">SET domain-containing protein</fullName>
    </recommendedName>
</protein>
<evidence type="ECO:0008006" key="3">
    <source>
        <dbReference type="Google" id="ProtNLM"/>
    </source>
</evidence>
<dbReference type="AlphaFoldDB" id="A0A4V3XJA8"/>
<reference evidence="1 2" key="1">
    <citation type="submission" date="2019-02" db="EMBL/GenBank/DDBJ databases">
        <title>Genome sequencing of the rare red list fungi Antrodiella citrinella (Flaviporus citrinellus).</title>
        <authorList>
            <person name="Buettner E."/>
            <person name="Kellner H."/>
        </authorList>
    </citation>
    <scope>NUCLEOTIDE SEQUENCE [LARGE SCALE GENOMIC DNA]</scope>
    <source>
        <strain evidence="1 2">DSM 108506</strain>
    </source>
</reference>
<proteinExistence type="predicted"/>
<dbReference type="Proteomes" id="UP000308730">
    <property type="component" value="Unassembled WGS sequence"/>
</dbReference>
<evidence type="ECO:0000313" key="2">
    <source>
        <dbReference type="Proteomes" id="UP000308730"/>
    </source>
</evidence>
<gene>
    <name evidence="1" type="ORF">EUX98_g1816</name>
</gene>
<comment type="caution">
    <text evidence="1">The sequence shown here is derived from an EMBL/GenBank/DDBJ whole genome shotgun (WGS) entry which is preliminary data.</text>
</comment>
<dbReference type="EMBL" id="SGPM01000023">
    <property type="protein sequence ID" value="THH32393.1"/>
    <property type="molecule type" value="Genomic_DNA"/>
</dbReference>
<name>A0A4V3XJA8_9APHY</name>
<keyword evidence="2" id="KW-1185">Reference proteome</keyword>
<accession>A0A4V3XJA8</accession>
<sequence length="333" mass="37326">MTVSSSSFLEIRTTPQAGRSYYSTTALAENTRVLDISTPYTYTIYKQFRNEVCSECFKYDGGRRNFLTCREHSETAGLSFCVALCRDTWLAREGSEAVEMLTRLEGTRKKGKQKLEDESEGLTLGTEEDIGRGWDDVRRDENNGKTLRKWRKLLLDEYQADVARYALLALHHLFQEKSSRPSEDKGDGSLNYGGSDWGLFSSLQDSEITRVKQIPALLEDHIIIYQVLKGLFTSDSRRGETEGSGTVFGDIITIENVRKTLGVDAGNSFGIWERPLIENSELLGFAVYPVPSFFNHGACADQTGLQKRLIGCFFAKIAPRISKARGRVGSYGS</sequence>
<organism evidence="1 2">
    <name type="scientific">Antrodiella citrinella</name>
    <dbReference type="NCBI Taxonomy" id="2447956"/>
    <lineage>
        <taxon>Eukaryota</taxon>
        <taxon>Fungi</taxon>
        <taxon>Dikarya</taxon>
        <taxon>Basidiomycota</taxon>
        <taxon>Agaricomycotina</taxon>
        <taxon>Agaricomycetes</taxon>
        <taxon>Polyporales</taxon>
        <taxon>Steccherinaceae</taxon>
        <taxon>Antrodiella</taxon>
    </lineage>
</organism>
<evidence type="ECO:0000313" key="1">
    <source>
        <dbReference type="EMBL" id="THH32393.1"/>
    </source>
</evidence>
<dbReference type="OrthoDB" id="1028014at2759"/>